<name>A0A8H4UFF5_9HYPO</name>
<dbReference type="AlphaFoldDB" id="A0A8H4UFF5"/>
<proteinExistence type="predicted"/>
<dbReference type="EMBL" id="JABEYC010000642">
    <property type="protein sequence ID" value="KAF4975434.1"/>
    <property type="molecule type" value="Genomic_DNA"/>
</dbReference>
<keyword evidence="2" id="KW-1185">Reference proteome</keyword>
<organism evidence="1 2">
    <name type="scientific">Fusarium zealandicum</name>
    <dbReference type="NCBI Taxonomy" id="1053134"/>
    <lineage>
        <taxon>Eukaryota</taxon>
        <taxon>Fungi</taxon>
        <taxon>Dikarya</taxon>
        <taxon>Ascomycota</taxon>
        <taxon>Pezizomycotina</taxon>
        <taxon>Sordariomycetes</taxon>
        <taxon>Hypocreomycetidae</taxon>
        <taxon>Hypocreales</taxon>
        <taxon>Nectriaceae</taxon>
        <taxon>Fusarium</taxon>
        <taxon>Fusarium staphyleae species complex</taxon>
    </lineage>
</organism>
<accession>A0A8H4UFF5</accession>
<comment type="caution">
    <text evidence="1">The sequence shown here is derived from an EMBL/GenBank/DDBJ whole genome shotgun (WGS) entry which is preliminary data.</text>
</comment>
<protein>
    <submittedName>
        <fullName evidence="1">Uncharacterized protein</fullName>
    </submittedName>
</protein>
<gene>
    <name evidence="1" type="ORF">FZEAL_7782</name>
</gene>
<dbReference type="Proteomes" id="UP000635477">
    <property type="component" value="Unassembled WGS sequence"/>
</dbReference>
<reference evidence="1" key="1">
    <citation type="journal article" date="2020" name="BMC Genomics">
        <title>Correction to: Identification and distribution of gene clusters required for synthesis of sphingolipid metabolism inhibitors in diverse species of the filamentous fungus Fusarium.</title>
        <authorList>
            <person name="Kim H.S."/>
            <person name="Lohmar J.M."/>
            <person name="Busman M."/>
            <person name="Brown D.W."/>
            <person name="Naumann T.A."/>
            <person name="Divon H.H."/>
            <person name="Lysoe E."/>
            <person name="Uhlig S."/>
            <person name="Proctor R.H."/>
        </authorList>
    </citation>
    <scope>NUCLEOTIDE SEQUENCE</scope>
    <source>
        <strain evidence="1">NRRL 22465</strain>
    </source>
</reference>
<evidence type="ECO:0000313" key="1">
    <source>
        <dbReference type="EMBL" id="KAF4975434.1"/>
    </source>
</evidence>
<evidence type="ECO:0000313" key="2">
    <source>
        <dbReference type="Proteomes" id="UP000635477"/>
    </source>
</evidence>
<reference evidence="1" key="2">
    <citation type="submission" date="2020-05" db="EMBL/GenBank/DDBJ databases">
        <authorList>
            <person name="Kim H.-S."/>
            <person name="Proctor R.H."/>
            <person name="Brown D.W."/>
        </authorList>
    </citation>
    <scope>NUCLEOTIDE SEQUENCE</scope>
    <source>
        <strain evidence="1">NRRL 22465</strain>
    </source>
</reference>
<sequence>MDLDYHNQNHPHKTYWLLQHYSLSHKQCFQYDADDWVYAPVYIHDRPFRRQYLNDYWSTHQRAISLPKFNIRILFLCAFQQHYDIPTGTRFKYNTHDSEQHAPVSKAIELNSKLDRYGNWYPTAANGHRFHFYQFQLLDRRLDSISSLDA</sequence>